<comment type="caution">
    <text evidence="1">The sequence shown here is derived from an EMBL/GenBank/DDBJ whole genome shotgun (WGS) entry which is preliminary data.</text>
</comment>
<dbReference type="AlphaFoldDB" id="A0A5C7AGQ3"/>
<dbReference type="InterPro" id="IPR045392">
    <property type="entry name" value="DUF6519"/>
</dbReference>
<accession>A0A5C7AGQ3</accession>
<sequence>MSSDYSRLIFDRKKHYSAVRMQQGRVLLDSDWNAQSDLYQDRLHKQTVDVIGKTGVPIHSNGFQLALHSASELSISTGRIYVNGLLCELDDKVNFGINNEGVLIPSGGVHLPYGFIHTKMDAGRFLLYLEAWQREITFLDDPQIREKALGDPDTTTRLQTTWQLKAAHIDDGVQCEDIQIPSGNIGGTSTGTLEARTVSSDTSTDPCSFNQTGGFRRLENQLYRIEIQTGGNLSESTFKWSRENASVASNVLEITGSDVVKVNSLGRDEVLGFSVGDWVEFKNHKTSLGRTVHNLVQIEGINRNTMEISVSASVDGLDVQGLKVVRWDQSNENIPLSSSFVQIEDGVEVNFSTGTYTAGDYWLIPARTIDSSIEWPLEERKLPKGVHVSYAKIGVVAVEDGEIESITDCRNLFPPLTELPKTGGGCCTYHVSPEAGWERVFDHIKENEDAKICFDIGVYTLESTVNIKNKGHLLITGCGQGTIIQATKLQVAFRIDGCNSVDISHMAFKTNQVKNQDKDDVVSRKGAVTVVNTPSLSIDKLHISCGHGRKPQASCISYYNTEQNPGAILVTNCKLNVGFYQHGLVIVNSKRSVVENNLISMRLKPESFTVRDRIKKDNRTRKAFMEVFMSNISEKSNSNTNETVRFGNQSLSFRTNSDLRNAKVWHALIKKNPPSDNISTIDELKKHLQLTVLKYVHSKDNKLPELSKFVDLLSEQDPSVGFQGIVIGGKVSTDVHVIRNRIEDFLQGIHIGLSHQDNSREDFDIINTVKIEKNFVRNTLPLLNNYARHGIFVGNCERLFIDNNQLDLNRMTRANKVPIHAIKVWGVLGRKGTITNNDIYSTSRPANSYHTGIRINKLRQSEKVIHWNITWNSIIATTDLDVTGNFFDSYLDTNL</sequence>
<protein>
    <recommendedName>
        <fullName evidence="3">Right-handed parallel beta-helix repeat-containing protein</fullName>
    </recommendedName>
</protein>
<dbReference type="Proteomes" id="UP000321734">
    <property type="component" value="Unassembled WGS sequence"/>
</dbReference>
<proteinExistence type="predicted"/>
<dbReference type="Pfam" id="PF20129">
    <property type="entry name" value="DUF6519"/>
    <property type="match status" value="2"/>
</dbReference>
<dbReference type="SUPFAM" id="SSF51126">
    <property type="entry name" value="Pectin lyase-like"/>
    <property type="match status" value="1"/>
</dbReference>
<evidence type="ECO:0000313" key="1">
    <source>
        <dbReference type="EMBL" id="TXE07860.1"/>
    </source>
</evidence>
<name>A0A5C7AGQ3_9FLAO</name>
<gene>
    <name evidence="1" type="ORF">ES711_10535</name>
</gene>
<dbReference type="EMBL" id="VORX01000004">
    <property type="protein sequence ID" value="TXE07860.1"/>
    <property type="molecule type" value="Genomic_DNA"/>
</dbReference>
<dbReference type="RefSeq" id="WP_146893257.1">
    <property type="nucleotide sequence ID" value="NZ_VORX01000004.1"/>
</dbReference>
<evidence type="ECO:0000313" key="2">
    <source>
        <dbReference type="Proteomes" id="UP000321734"/>
    </source>
</evidence>
<dbReference type="OrthoDB" id="134981at2"/>
<organism evidence="1 2">
    <name type="scientific">Gelidibacter salicanalis</name>
    <dbReference type="NCBI Taxonomy" id="291193"/>
    <lineage>
        <taxon>Bacteria</taxon>
        <taxon>Pseudomonadati</taxon>
        <taxon>Bacteroidota</taxon>
        <taxon>Flavobacteriia</taxon>
        <taxon>Flavobacteriales</taxon>
        <taxon>Flavobacteriaceae</taxon>
        <taxon>Gelidibacter</taxon>
    </lineage>
</organism>
<evidence type="ECO:0008006" key="3">
    <source>
        <dbReference type="Google" id="ProtNLM"/>
    </source>
</evidence>
<reference evidence="1 2" key="1">
    <citation type="submission" date="2019-08" db="EMBL/GenBank/DDBJ databases">
        <title>Genome sequence of Gelidibacter salicanalis IC162T.</title>
        <authorList>
            <person name="Bowman J.P."/>
        </authorList>
    </citation>
    <scope>NUCLEOTIDE SEQUENCE [LARGE SCALE GENOMIC DNA]</scope>
    <source>
        <strain evidence="1 2">IC162</strain>
    </source>
</reference>
<dbReference type="InterPro" id="IPR011050">
    <property type="entry name" value="Pectin_lyase_fold/virulence"/>
</dbReference>
<keyword evidence="2" id="KW-1185">Reference proteome</keyword>